<evidence type="ECO:0000256" key="1">
    <source>
        <dbReference type="SAM" id="Phobius"/>
    </source>
</evidence>
<evidence type="ECO:0000259" key="2">
    <source>
        <dbReference type="Pfam" id="PF02470"/>
    </source>
</evidence>
<dbReference type="InterPro" id="IPR003399">
    <property type="entry name" value="Mce/MlaD"/>
</dbReference>
<dbReference type="InterPro" id="IPR052336">
    <property type="entry name" value="MlaD_Phospholipid_Transporter"/>
</dbReference>
<keyword evidence="1" id="KW-0472">Membrane</keyword>
<dbReference type="KEGG" id="mmai:sS8_1607"/>
<dbReference type="Proteomes" id="UP000266313">
    <property type="component" value="Chromosome"/>
</dbReference>
<sequence>MSRPISPVAIGGFTVGALALLLAAVFIFGGGRFFRTDTVRFVIFFDSSLNGLEIGAPVKMQGVKIGEVKDIVLQFDPRITKIYKPVVIEIDRSNLTGPEGVAFPKARSSKERLASRDRLVAAGFRARLEMQSLLTGLLFIDLDVHRDKPPVFTGLEYQGLLEVPAIPTTADELRNAFTEVAQKFNELPLEDMIRDLSISLQEIKNFLTSQDARRSTAALAHTLEETEKAVKTLNGNLAPLLANMNRTVANANTLIGDVRPIVANADKALIAATAALDGARDSMAKLDGAIGSESALYETLDALKEAARSIRNLTDYLERHPEAVLTGKGH</sequence>
<evidence type="ECO:0000313" key="3">
    <source>
        <dbReference type="EMBL" id="BBA33565.1"/>
    </source>
</evidence>
<reference evidence="3 4" key="1">
    <citation type="submission" date="2016-12" db="EMBL/GenBank/DDBJ databases">
        <title>Genome sequencing of Methylocaldum marinum.</title>
        <authorList>
            <person name="Takeuchi M."/>
            <person name="Kamagata Y."/>
            <person name="Hiraoka S."/>
            <person name="Oshima K."/>
            <person name="Hattori M."/>
            <person name="Iwasaki W."/>
        </authorList>
    </citation>
    <scope>NUCLEOTIDE SEQUENCE [LARGE SCALE GENOMIC DNA]</scope>
    <source>
        <strain evidence="3 4">S8</strain>
    </source>
</reference>
<gene>
    <name evidence="3" type="ORF">sS8_1607</name>
</gene>
<keyword evidence="4" id="KW-1185">Reference proteome</keyword>
<evidence type="ECO:0000313" key="4">
    <source>
        <dbReference type="Proteomes" id="UP000266313"/>
    </source>
</evidence>
<dbReference type="RefSeq" id="WP_119629163.1">
    <property type="nucleotide sequence ID" value="NZ_AP017928.1"/>
</dbReference>
<feature type="domain" description="Mce/MlaD" evidence="2">
    <location>
        <begin position="38"/>
        <end position="143"/>
    </location>
</feature>
<proteinExistence type="predicted"/>
<dbReference type="OrthoDB" id="9806984at2"/>
<keyword evidence="1" id="KW-0812">Transmembrane</keyword>
<name>A0A250KPH0_9GAMM</name>
<dbReference type="AlphaFoldDB" id="A0A250KPH0"/>
<accession>A0A250KPH0</accession>
<dbReference type="PANTHER" id="PTHR33371:SF4">
    <property type="entry name" value="INTERMEMBRANE PHOSPHOLIPID TRANSPORT SYSTEM BINDING PROTEIN MLAD"/>
    <property type="match status" value="1"/>
</dbReference>
<dbReference type="PANTHER" id="PTHR33371">
    <property type="entry name" value="INTERMEMBRANE PHOSPHOLIPID TRANSPORT SYSTEM BINDING PROTEIN MLAD-RELATED"/>
    <property type="match status" value="1"/>
</dbReference>
<feature type="transmembrane region" description="Helical" evidence="1">
    <location>
        <begin position="6"/>
        <end position="28"/>
    </location>
</feature>
<protein>
    <submittedName>
        <fullName evidence="3">Mammalian cell entry related domain protein</fullName>
    </submittedName>
</protein>
<dbReference type="Pfam" id="PF02470">
    <property type="entry name" value="MlaD"/>
    <property type="match status" value="1"/>
</dbReference>
<organism evidence="3 4">
    <name type="scientific">Methylocaldum marinum</name>
    <dbReference type="NCBI Taxonomy" id="1432792"/>
    <lineage>
        <taxon>Bacteria</taxon>
        <taxon>Pseudomonadati</taxon>
        <taxon>Pseudomonadota</taxon>
        <taxon>Gammaproteobacteria</taxon>
        <taxon>Methylococcales</taxon>
        <taxon>Methylococcaceae</taxon>
        <taxon>Methylocaldum</taxon>
    </lineage>
</organism>
<dbReference type="EMBL" id="AP017928">
    <property type="protein sequence ID" value="BBA33565.1"/>
    <property type="molecule type" value="Genomic_DNA"/>
</dbReference>
<keyword evidence="1" id="KW-1133">Transmembrane helix</keyword>